<dbReference type="InterPro" id="IPR036271">
    <property type="entry name" value="Tet_transcr_reg_TetR-rel_C_sf"/>
</dbReference>
<evidence type="ECO:0000256" key="3">
    <source>
        <dbReference type="ARBA" id="ARBA00023125"/>
    </source>
</evidence>
<evidence type="ECO:0000256" key="1">
    <source>
        <dbReference type="ARBA" id="ARBA00022491"/>
    </source>
</evidence>
<dbReference type="EMBL" id="WWEQ01000005">
    <property type="protein sequence ID" value="MYM18803.1"/>
    <property type="molecule type" value="Genomic_DNA"/>
</dbReference>
<evidence type="ECO:0000256" key="5">
    <source>
        <dbReference type="PROSITE-ProRule" id="PRU00335"/>
    </source>
</evidence>
<dbReference type="PANTHER" id="PTHR30055">
    <property type="entry name" value="HTH-TYPE TRANSCRIPTIONAL REGULATOR RUTR"/>
    <property type="match status" value="1"/>
</dbReference>
<dbReference type="Pfam" id="PF13977">
    <property type="entry name" value="TetR_C_6"/>
    <property type="match status" value="1"/>
</dbReference>
<dbReference type="PANTHER" id="PTHR30055:SF226">
    <property type="entry name" value="HTH-TYPE TRANSCRIPTIONAL REGULATOR PKSA"/>
    <property type="match status" value="1"/>
</dbReference>
<keyword evidence="3 5" id="KW-0238">DNA-binding</keyword>
<dbReference type="RefSeq" id="WP_160952243.1">
    <property type="nucleotide sequence ID" value="NZ_WWEQ01000005.1"/>
</dbReference>
<gene>
    <name evidence="7" type="ORF">GSY69_02105</name>
</gene>
<dbReference type="GO" id="GO:0003700">
    <property type="term" value="F:DNA-binding transcription factor activity"/>
    <property type="evidence" value="ECO:0007669"/>
    <property type="project" value="TreeGrafter"/>
</dbReference>
<feature type="DNA-binding region" description="H-T-H motif" evidence="5">
    <location>
        <begin position="33"/>
        <end position="52"/>
    </location>
</feature>
<dbReference type="SUPFAM" id="SSF48498">
    <property type="entry name" value="Tetracyclin repressor-like, C-terminal domain"/>
    <property type="match status" value="1"/>
</dbReference>
<evidence type="ECO:0000256" key="2">
    <source>
        <dbReference type="ARBA" id="ARBA00023015"/>
    </source>
</evidence>
<organism evidence="7 8">
    <name type="scientific">Brevibacterium rongguiense</name>
    <dbReference type="NCBI Taxonomy" id="2695267"/>
    <lineage>
        <taxon>Bacteria</taxon>
        <taxon>Bacillati</taxon>
        <taxon>Actinomycetota</taxon>
        <taxon>Actinomycetes</taxon>
        <taxon>Micrococcales</taxon>
        <taxon>Brevibacteriaceae</taxon>
        <taxon>Brevibacterium</taxon>
    </lineage>
</organism>
<dbReference type="PRINTS" id="PR00455">
    <property type="entry name" value="HTHTETR"/>
</dbReference>
<keyword evidence="1" id="KW-0678">Repressor</keyword>
<dbReference type="InterPro" id="IPR009057">
    <property type="entry name" value="Homeodomain-like_sf"/>
</dbReference>
<sequence length="198" mass="20867">MPKVTEEHRAAMRRRIQDAALACIARSGFAGASMSDIVKEAGLSAGAVYVYYSGKGELAVDAGRRVMEGRLRELVEMSEAADPEPPAVVIPRLVARILGEDETAGLALQVWGEAAYDPEFAGLAREIFAEISARFEDYLRAWFARGAGLGEEAAAARAVVLAPAVMALMQGCLVQTTILGGTAAARCRASIAALLDGL</sequence>
<comment type="caution">
    <text evidence="7">The sequence shown here is derived from an EMBL/GenBank/DDBJ whole genome shotgun (WGS) entry which is preliminary data.</text>
</comment>
<evidence type="ECO:0000313" key="8">
    <source>
        <dbReference type="Proteomes" id="UP000469215"/>
    </source>
</evidence>
<accession>A0A6N9H4E7</accession>
<dbReference type="Pfam" id="PF00440">
    <property type="entry name" value="TetR_N"/>
    <property type="match status" value="1"/>
</dbReference>
<dbReference type="InterPro" id="IPR039538">
    <property type="entry name" value="BetI_C"/>
</dbReference>
<evidence type="ECO:0000256" key="4">
    <source>
        <dbReference type="ARBA" id="ARBA00023163"/>
    </source>
</evidence>
<dbReference type="PROSITE" id="PS50977">
    <property type="entry name" value="HTH_TETR_2"/>
    <property type="match status" value="1"/>
</dbReference>
<protein>
    <submittedName>
        <fullName evidence="7">TetR family transcriptional regulator</fullName>
    </submittedName>
</protein>
<keyword evidence="8" id="KW-1185">Reference proteome</keyword>
<keyword evidence="4" id="KW-0804">Transcription</keyword>
<keyword evidence="2" id="KW-0805">Transcription regulation</keyword>
<evidence type="ECO:0000313" key="7">
    <source>
        <dbReference type="EMBL" id="MYM18803.1"/>
    </source>
</evidence>
<dbReference type="InterPro" id="IPR050109">
    <property type="entry name" value="HTH-type_TetR-like_transc_reg"/>
</dbReference>
<dbReference type="Gene3D" id="1.10.357.10">
    <property type="entry name" value="Tetracycline Repressor, domain 2"/>
    <property type="match status" value="1"/>
</dbReference>
<name>A0A6N9H4E7_9MICO</name>
<dbReference type="Proteomes" id="UP000469215">
    <property type="component" value="Unassembled WGS sequence"/>
</dbReference>
<reference evidence="7 8" key="1">
    <citation type="submission" date="2020-01" db="EMBL/GenBank/DDBJ databases">
        <authorList>
            <person name="Deng T."/>
        </authorList>
    </citation>
    <scope>NUCLEOTIDE SEQUENCE [LARGE SCALE GENOMIC DNA]</scope>
    <source>
        <strain evidence="7 8">5221</strain>
    </source>
</reference>
<dbReference type="AlphaFoldDB" id="A0A6N9H4E7"/>
<dbReference type="InterPro" id="IPR001647">
    <property type="entry name" value="HTH_TetR"/>
</dbReference>
<dbReference type="GO" id="GO:0000976">
    <property type="term" value="F:transcription cis-regulatory region binding"/>
    <property type="evidence" value="ECO:0007669"/>
    <property type="project" value="TreeGrafter"/>
</dbReference>
<dbReference type="SUPFAM" id="SSF46689">
    <property type="entry name" value="Homeodomain-like"/>
    <property type="match status" value="1"/>
</dbReference>
<evidence type="ECO:0000259" key="6">
    <source>
        <dbReference type="PROSITE" id="PS50977"/>
    </source>
</evidence>
<proteinExistence type="predicted"/>
<feature type="domain" description="HTH tetR-type" evidence="6">
    <location>
        <begin position="10"/>
        <end position="70"/>
    </location>
</feature>